<gene>
    <name evidence="1" type="ordered locus">amb1339</name>
</gene>
<dbReference type="Proteomes" id="UP000007058">
    <property type="component" value="Chromosome"/>
</dbReference>
<evidence type="ECO:0000313" key="2">
    <source>
        <dbReference type="Proteomes" id="UP000007058"/>
    </source>
</evidence>
<dbReference type="EMBL" id="AP007255">
    <property type="protein sequence ID" value="BAE50143.1"/>
    <property type="molecule type" value="Genomic_DNA"/>
</dbReference>
<dbReference type="RefSeq" id="WP_011383749.1">
    <property type="nucleotide sequence ID" value="NC_007626.1"/>
</dbReference>
<evidence type="ECO:0008006" key="3">
    <source>
        <dbReference type="Google" id="ProtNLM"/>
    </source>
</evidence>
<name>Q2W7N2_PARM1</name>
<organism evidence="1 2">
    <name type="scientific">Paramagnetospirillum magneticum (strain ATCC 700264 / AMB-1)</name>
    <name type="common">Magnetospirillum magneticum</name>
    <dbReference type="NCBI Taxonomy" id="342108"/>
    <lineage>
        <taxon>Bacteria</taxon>
        <taxon>Pseudomonadati</taxon>
        <taxon>Pseudomonadota</taxon>
        <taxon>Alphaproteobacteria</taxon>
        <taxon>Rhodospirillales</taxon>
        <taxon>Magnetospirillaceae</taxon>
        <taxon>Paramagnetospirillum</taxon>
    </lineage>
</organism>
<dbReference type="KEGG" id="mag:amb1339"/>
<dbReference type="Pfam" id="PF10984">
    <property type="entry name" value="DUF2794"/>
    <property type="match status" value="1"/>
</dbReference>
<accession>Q2W7N2</accession>
<dbReference type="AlphaFoldDB" id="Q2W7N2"/>
<sequence length="111" mass="12312">MATLIRMAEYRGEAGFVHFERGEITQLLTLYATRVACGEWRDYAIDVLPDGAVFSVFRHAQERPLYTVTKSAPGTRGSCWSVARSGRVVSRFPTLSGALAALERAPRPLRP</sequence>
<proteinExistence type="predicted"/>
<protein>
    <recommendedName>
        <fullName evidence="3">DUF2794 domain-containing protein</fullName>
    </recommendedName>
</protein>
<dbReference type="InterPro" id="IPR021252">
    <property type="entry name" value="DUF2794"/>
</dbReference>
<dbReference type="STRING" id="342108.amb1339"/>
<keyword evidence="2" id="KW-1185">Reference proteome</keyword>
<reference evidence="1 2" key="1">
    <citation type="journal article" date="2005" name="DNA Res.">
        <title>Complete genome sequence of the facultative anaerobic magnetotactic bacterium Magnetospirillum sp. strain AMB-1.</title>
        <authorList>
            <person name="Matsunaga T."/>
            <person name="Okamura Y."/>
            <person name="Fukuda Y."/>
            <person name="Wahyudi A.T."/>
            <person name="Murase Y."/>
            <person name="Takeyama H."/>
        </authorList>
    </citation>
    <scope>NUCLEOTIDE SEQUENCE [LARGE SCALE GENOMIC DNA]</scope>
    <source>
        <strain evidence="2">ATCC 700264 / AMB-1</strain>
    </source>
</reference>
<dbReference type="HOGENOM" id="CLU_133774_0_0_5"/>
<evidence type="ECO:0000313" key="1">
    <source>
        <dbReference type="EMBL" id="BAE50143.1"/>
    </source>
</evidence>